<dbReference type="PANTHER" id="PTHR35705:SF1">
    <property type="entry name" value="WPP DOMAIN-INTERACTING TAIL-ANCHORED PROTEIN 1"/>
    <property type="match status" value="1"/>
</dbReference>
<dbReference type="PANTHER" id="PTHR35705">
    <property type="entry name" value="WPP DOMAIN-INTERACTING TAIL-ANCHORED PROTEIN 1"/>
    <property type="match status" value="1"/>
</dbReference>
<dbReference type="InterPro" id="IPR058610">
    <property type="entry name" value="WIT1_2_N"/>
</dbReference>
<comment type="caution">
    <text evidence="5">The sequence shown here is derived from an EMBL/GenBank/DDBJ whole genome shotgun (WGS) entry which is preliminary data.</text>
</comment>
<keyword evidence="3" id="KW-0812">Transmembrane</keyword>
<dbReference type="InterPro" id="IPR039976">
    <property type="entry name" value="WIT1/WIT2"/>
</dbReference>
<dbReference type="Pfam" id="PF26581">
    <property type="entry name" value="WIT1_2_N"/>
    <property type="match status" value="1"/>
</dbReference>
<feature type="compositionally biased region" description="Low complexity" evidence="2">
    <location>
        <begin position="12"/>
        <end position="27"/>
    </location>
</feature>
<proteinExistence type="predicted"/>
<keyword evidence="6" id="KW-1185">Reference proteome</keyword>
<name>A0ABR0X8L7_REHGL</name>
<dbReference type="SUPFAM" id="SSF57997">
    <property type="entry name" value="Tropomyosin"/>
    <property type="match status" value="1"/>
</dbReference>
<evidence type="ECO:0000256" key="1">
    <source>
        <dbReference type="SAM" id="Coils"/>
    </source>
</evidence>
<reference evidence="5 6" key="1">
    <citation type="journal article" date="2021" name="Comput. Struct. Biotechnol. J.">
        <title>De novo genome assembly of the potent medicinal plant Rehmannia glutinosa using nanopore technology.</title>
        <authorList>
            <person name="Ma L."/>
            <person name="Dong C."/>
            <person name="Song C."/>
            <person name="Wang X."/>
            <person name="Zheng X."/>
            <person name="Niu Y."/>
            <person name="Chen S."/>
            <person name="Feng W."/>
        </authorList>
    </citation>
    <scope>NUCLEOTIDE SEQUENCE [LARGE SCALE GENOMIC DNA]</scope>
    <source>
        <strain evidence="5">DH-2019</strain>
    </source>
</reference>
<feature type="coiled-coil region" evidence="1">
    <location>
        <begin position="298"/>
        <end position="549"/>
    </location>
</feature>
<feature type="region of interest" description="Disordered" evidence="2">
    <location>
        <begin position="1"/>
        <end position="41"/>
    </location>
</feature>
<feature type="compositionally biased region" description="Basic and acidic residues" evidence="2">
    <location>
        <begin position="571"/>
        <end position="595"/>
    </location>
</feature>
<feature type="region of interest" description="Disordered" evidence="2">
    <location>
        <begin position="571"/>
        <end position="601"/>
    </location>
</feature>
<dbReference type="Proteomes" id="UP001318860">
    <property type="component" value="Unassembled WGS sequence"/>
</dbReference>
<dbReference type="Gene3D" id="1.20.5.170">
    <property type="match status" value="1"/>
</dbReference>
<dbReference type="EMBL" id="JABTTQ020000005">
    <property type="protein sequence ID" value="KAK6154962.1"/>
    <property type="molecule type" value="Genomic_DNA"/>
</dbReference>
<gene>
    <name evidence="5" type="ORF">DH2020_009210</name>
</gene>
<keyword evidence="3" id="KW-1133">Transmembrane helix</keyword>
<feature type="coiled-coil region" evidence="1">
    <location>
        <begin position="138"/>
        <end position="165"/>
    </location>
</feature>
<organism evidence="5 6">
    <name type="scientific">Rehmannia glutinosa</name>
    <name type="common">Chinese foxglove</name>
    <dbReference type="NCBI Taxonomy" id="99300"/>
    <lineage>
        <taxon>Eukaryota</taxon>
        <taxon>Viridiplantae</taxon>
        <taxon>Streptophyta</taxon>
        <taxon>Embryophyta</taxon>
        <taxon>Tracheophyta</taxon>
        <taxon>Spermatophyta</taxon>
        <taxon>Magnoliopsida</taxon>
        <taxon>eudicotyledons</taxon>
        <taxon>Gunneridae</taxon>
        <taxon>Pentapetalae</taxon>
        <taxon>asterids</taxon>
        <taxon>lamiids</taxon>
        <taxon>Lamiales</taxon>
        <taxon>Orobanchaceae</taxon>
        <taxon>Rehmannieae</taxon>
        <taxon>Rehmannia</taxon>
    </lineage>
</organism>
<evidence type="ECO:0000259" key="4">
    <source>
        <dbReference type="Pfam" id="PF26581"/>
    </source>
</evidence>
<keyword evidence="3" id="KW-0472">Membrane</keyword>
<feature type="transmembrane region" description="Helical" evidence="3">
    <location>
        <begin position="622"/>
        <end position="644"/>
    </location>
</feature>
<feature type="domain" description="WIT1/2 N-terminal helical bundle" evidence="4">
    <location>
        <begin position="44"/>
        <end position="182"/>
    </location>
</feature>
<sequence>MGSDSIPDIAASSENVSSGEVEGESNNIDSLEVVSSAGDTTRELESAAESLTRVELDLACSSEKLVNLDILVMHVASRENDFEAFGSEEEHTLEGPVEKALEFDLLYGILESEVRELESFLSALQSEIDGSRELISSYKQLGYALKEMEEKLQDCEDSLKQSFEQVSDIKAQSANFQRILLASSGDEKWKDDKELAGLENGSSDLNAKIKMHTAEQQRNILRMLEKSLAREMDLEKKLTESRQTEEDLKFRMQQEVFCMEEEAEDMWERLFEAENSAEILLGISKELFGRIQMAQFSINGANQREGELRSKLQDLTEQLKEKDFALQGSESSRTELVEKAKSLEQKLRELESELHHLKDYPEQNKVLEGKATEAEKRAENAEAECKLLRESNMELNKDVNCLKNSIADVTGRVEQLDRQLRESELKRLHAVASAEASQEKQIMLDCTIKDMDNLIKDLKSKVLKAESQTESVEEKCIILSESNAELIEEINFLRRRMEHLETSLHQADEVKKETAKDIRVRTKLITDLVLQLALERERLCKQISSLKKEKKVAVKYLQRIKEPSVTVIRSPDAKAKEHLSTDSDGKNGNSRKESNEEIMGSSTISSEVGACLPICSNHPNRYGLLAVVLDIPILMHPTYVCFYIGNEQRDVSTTEIKMSDADTTSELNTIRNIDARQLKFKYVSVVVLVMVIPILAAFLFQQ</sequence>
<evidence type="ECO:0000313" key="6">
    <source>
        <dbReference type="Proteomes" id="UP001318860"/>
    </source>
</evidence>
<evidence type="ECO:0000313" key="5">
    <source>
        <dbReference type="EMBL" id="KAK6154962.1"/>
    </source>
</evidence>
<accession>A0ABR0X8L7</accession>
<evidence type="ECO:0000256" key="3">
    <source>
        <dbReference type="SAM" id="Phobius"/>
    </source>
</evidence>
<feature type="transmembrane region" description="Helical" evidence="3">
    <location>
        <begin position="680"/>
        <end position="700"/>
    </location>
</feature>
<evidence type="ECO:0000256" key="2">
    <source>
        <dbReference type="SAM" id="MobiDB-lite"/>
    </source>
</evidence>
<keyword evidence="1" id="KW-0175">Coiled coil</keyword>
<protein>
    <recommendedName>
        <fullName evidence="4">WIT1/2 N-terminal helical bundle domain-containing protein</fullName>
    </recommendedName>
</protein>